<comment type="caution">
    <text evidence="1">The sequence shown here is derived from an EMBL/GenBank/DDBJ whole genome shotgun (WGS) entry which is preliminary data.</text>
</comment>
<keyword evidence="2" id="KW-1185">Reference proteome</keyword>
<evidence type="ECO:0000313" key="2">
    <source>
        <dbReference type="Proteomes" id="UP000241736"/>
    </source>
</evidence>
<evidence type="ECO:0000313" key="1">
    <source>
        <dbReference type="EMBL" id="PRH82630.1"/>
    </source>
</evidence>
<gene>
    <name evidence="1" type="ORF">C6N40_06560</name>
</gene>
<proteinExistence type="predicted"/>
<dbReference type="AlphaFoldDB" id="A0A2P6M9F3"/>
<sequence length="262" mass="29639">MSQLLSIAVDPGNVLGRQLTDLERKQLPFAMQRALNDTAFQTRQEWAEVMTRVFDRPTPLTQRAVLYRKATRERLTAEVFLRDEAFKGTPPAKYLQAQVMGGTRRQTGKERKLVAAGLLPAGHFVVPGAGAQLDAYGNISLGQVNRILSQISAQGDATANESAASRGRRNRREGRKTGYTTQFFALKQRRGRLAAGVYQRIRLGRLGSAVRSVLRFVSGVSYRPRYRIFNLAQRLFDRRFPENFERSLYSAVASAWAREFRR</sequence>
<dbReference type="RefSeq" id="WP_106990207.1">
    <property type="nucleotide sequence ID" value="NZ_KZ679087.1"/>
</dbReference>
<organism evidence="1 2">
    <name type="scientific">Arenimonas caeni</name>
    <dbReference type="NCBI Taxonomy" id="2058085"/>
    <lineage>
        <taxon>Bacteria</taxon>
        <taxon>Pseudomonadati</taxon>
        <taxon>Pseudomonadota</taxon>
        <taxon>Gammaproteobacteria</taxon>
        <taxon>Lysobacterales</taxon>
        <taxon>Lysobacteraceae</taxon>
        <taxon>Arenimonas</taxon>
    </lineage>
</organism>
<reference evidence="1 2" key="1">
    <citation type="submission" date="2018-03" db="EMBL/GenBank/DDBJ databases">
        <title>Arenimonas caeni sp. nov., isolated from activated sludge.</title>
        <authorList>
            <person name="Liu H."/>
        </authorList>
    </citation>
    <scope>NUCLEOTIDE SEQUENCE [LARGE SCALE GENOMIC DNA]</scope>
    <source>
        <strain evidence="2">z29</strain>
    </source>
</reference>
<dbReference type="EMBL" id="PVLF01000006">
    <property type="protein sequence ID" value="PRH82630.1"/>
    <property type="molecule type" value="Genomic_DNA"/>
</dbReference>
<name>A0A2P6M9F3_9GAMM</name>
<dbReference type="OrthoDB" id="6871774at2"/>
<accession>A0A2P6M9F3</accession>
<protein>
    <submittedName>
        <fullName evidence="1">Uncharacterized protein</fullName>
    </submittedName>
</protein>
<dbReference type="Proteomes" id="UP000241736">
    <property type="component" value="Unassembled WGS sequence"/>
</dbReference>